<gene>
    <name evidence="1" type="ORF">H6G59_03825</name>
</gene>
<evidence type="ECO:0000313" key="1">
    <source>
        <dbReference type="EMBL" id="MBD2567039.1"/>
    </source>
</evidence>
<dbReference type="EMBL" id="JACJST010000002">
    <property type="protein sequence ID" value="MBD2567039.1"/>
    <property type="molecule type" value="Genomic_DNA"/>
</dbReference>
<reference evidence="1 2" key="1">
    <citation type="journal article" date="2020" name="ISME J.">
        <title>Comparative genomics reveals insights into cyanobacterial evolution and habitat adaptation.</title>
        <authorList>
            <person name="Chen M.Y."/>
            <person name="Teng W.K."/>
            <person name="Zhao L."/>
            <person name="Hu C.X."/>
            <person name="Zhou Y.K."/>
            <person name="Han B.P."/>
            <person name="Song L.R."/>
            <person name="Shu W.S."/>
        </authorList>
    </citation>
    <scope>NUCLEOTIDE SEQUENCE [LARGE SCALE GENOMIC DNA]</scope>
    <source>
        <strain evidence="1 2">FACHB-196</strain>
    </source>
</reference>
<dbReference type="RefSeq" id="WP_190711834.1">
    <property type="nucleotide sequence ID" value="NZ_JACJST010000002.1"/>
</dbReference>
<name>A0ABR8FDN1_9NOST</name>
<proteinExistence type="predicted"/>
<accession>A0ABR8FDN1</accession>
<sequence length="95" mass="11167">MQYSLIFRHQNCGFKQVIWLDWLILINGNYRTAKSVSRKKHGSGDDCSFLDCGGCSWQFYVIQLIQKQVFYDINKNTVILAASRRLIIEVYNQWA</sequence>
<comment type="caution">
    <text evidence="1">The sequence shown here is derived from an EMBL/GenBank/DDBJ whole genome shotgun (WGS) entry which is preliminary data.</text>
</comment>
<evidence type="ECO:0000313" key="2">
    <source>
        <dbReference type="Proteomes" id="UP000640531"/>
    </source>
</evidence>
<dbReference type="Proteomes" id="UP000640531">
    <property type="component" value="Unassembled WGS sequence"/>
</dbReference>
<keyword evidence="2" id="KW-1185">Reference proteome</keyword>
<protein>
    <submittedName>
        <fullName evidence="1">Uncharacterized protein</fullName>
    </submittedName>
</protein>
<organism evidence="1 2">
    <name type="scientific">Anabaena lutea FACHB-196</name>
    <dbReference type="NCBI Taxonomy" id="2692881"/>
    <lineage>
        <taxon>Bacteria</taxon>
        <taxon>Bacillati</taxon>
        <taxon>Cyanobacteriota</taxon>
        <taxon>Cyanophyceae</taxon>
        <taxon>Nostocales</taxon>
        <taxon>Nostocaceae</taxon>
        <taxon>Anabaena</taxon>
    </lineage>
</organism>